<dbReference type="EMBL" id="AY462630">
    <property type="protein sequence ID" value="AAR88112.1"/>
    <property type="molecule type" value="mRNA"/>
</dbReference>
<protein>
    <submittedName>
        <fullName evidence="2">Erythrocyte membrane protein 1</fullName>
    </submittedName>
</protein>
<dbReference type="SUPFAM" id="SSF140924">
    <property type="entry name" value="Duffy binding domain-like"/>
    <property type="match status" value="1"/>
</dbReference>
<dbReference type="InterPro" id="IPR004258">
    <property type="entry name" value="DBL"/>
</dbReference>
<gene>
    <name evidence="2" type="primary">var</name>
</gene>
<feature type="non-terminal residue" evidence="2">
    <location>
        <position position="1"/>
    </location>
</feature>
<feature type="domain" description="Duffy-binding-like" evidence="1">
    <location>
        <begin position="1"/>
        <end position="145"/>
    </location>
</feature>
<sequence length="145" mass="16177">VADMLHDSIHWRTKKIKSCINTTNESKACKNNNKCKTDCGCFQKWVQQKKDEWDAIKKHFYKQDIRGTVGNGNQGHNGGSGMLGTGLNHDFVLNYLLKKDELLSSIKEAYGDTDDIKRIEELLQETGVGGVASGGKDNTTMDKLL</sequence>
<evidence type="ECO:0000259" key="1">
    <source>
        <dbReference type="Pfam" id="PF03011"/>
    </source>
</evidence>
<dbReference type="Pfam" id="PF03011">
    <property type="entry name" value="PFEMP"/>
    <property type="match status" value="1"/>
</dbReference>
<dbReference type="Gene3D" id="1.20.58.830">
    <property type="match status" value="1"/>
</dbReference>
<name>Q6S970_PLAFA</name>
<organism evidence="2">
    <name type="scientific">Plasmodium falciparum</name>
    <name type="common">malaria parasite P. falciparum</name>
    <dbReference type="NCBI Taxonomy" id="5833"/>
    <lineage>
        <taxon>Eukaryota</taxon>
        <taxon>Sar</taxon>
        <taxon>Alveolata</taxon>
        <taxon>Apicomplexa</taxon>
        <taxon>Aconoidasida</taxon>
        <taxon>Haemosporida</taxon>
        <taxon>Plasmodiidae</taxon>
        <taxon>Plasmodium</taxon>
        <taxon>Plasmodium (Laverania)</taxon>
    </lineage>
</organism>
<evidence type="ECO:0000313" key="2">
    <source>
        <dbReference type="EMBL" id="AAR88112.1"/>
    </source>
</evidence>
<accession>Q6S970</accession>
<dbReference type="AlphaFoldDB" id="Q6S970"/>
<feature type="non-terminal residue" evidence="2">
    <location>
        <position position="145"/>
    </location>
</feature>
<proteinExistence type="evidence at transcript level"/>
<reference evidence="2" key="1">
    <citation type="journal article" date="2004" name="J. Infect. Dis.">
        <title>Longitudinal assessment of Plasmodium falciparum var gene transcription in naturally infected asymptomatic children in Papua New Guinea.</title>
        <authorList>
            <person name="Kaestli M."/>
            <person name="Cortes A."/>
            <person name="Lagog M."/>
            <person name="Ott M."/>
            <person name="Beck H.P."/>
        </authorList>
    </citation>
    <scope>NUCLEOTIDE SEQUENCE</scope>
</reference>